<dbReference type="Proteomes" id="UP000050430">
    <property type="component" value="Unassembled WGS sequence"/>
</dbReference>
<proteinExistence type="predicted"/>
<evidence type="ECO:0000313" key="1">
    <source>
        <dbReference type="EMBL" id="KPL74717.1"/>
    </source>
</evidence>
<dbReference type="EMBL" id="LGCK01000002">
    <property type="protein sequence ID" value="KPL74717.1"/>
    <property type="molecule type" value="Genomic_DNA"/>
</dbReference>
<name>A0A0P6XQX0_9CHLR</name>
<evidence type="ECO:0000313" key="2">
    <source>
        <dbReference type="Proteomes" id="UP000050430"/>
    </source>
</evidence>
<organism evidence="1 2">
    <name type="scientific">Leptolinea tardivitalis</name>
    <dbReference type="NCBI Taxonomy" id="229920"/>
    <lineage>
        <taxon>Bacteria</taxon>
        <taxon>Bacillati</taxon>
        <taxon>Chloroflexota</taxon>
        <taxon>Anaerolineae</taxon>
        <taxon>Anaerolineales</taxon>
        <taxon>Anaerolineaceae</taxon>
        <taxon>Leptolinea</taxon>
    </lineage>
</organism>
<evidence type="ECO:0008006" key="3">
    <source>
        <dbReference type="Google" id="ProtNLM"/>
    </source>
</evidence>
<accession>A0A0P6XQX0</accession>
<dbReference type="InterPro" id="IPR023430">
    <property type="entry name" value="Pept_HybD-like_dom_sf"/>
</dbReference>
<keyword evidence="2" id="KW-1185">Reference proteome</keyword>
<gene>
    <name evidence="1" type="ORF">ADM99_01145</name>
</gene>
<dbReference type="STRING" id="229920.ADM99_01145"/>
<dbReference type="SUPFAM" id="SSF53163">
    <property type="entry name" value="HybD-like"/>
    <property type="match status" value="1"/>
</dbReference>
<reference evidence="1 2" key="1">
    <citation type="submission" date="2015-07" db="EMBL/GenBank/DDBJ databases">
        <title>Genome sequence of Leptolinea tardivitalis DSM 16556.</title>
        <authorList>
            <person name="Hemp J."/>
            <person name="Ward L.M."/>
            <person name="Pace L.A."/>
            <person name="Fischer W.W."/>
        </authorList>
    </citation>
    <scope>NUCLEOTIDE SEQUENCE [LARGE SCALE GENOMIC DNA]</scope>
    <source>
        <strain evidence="1 2">YMTK-2</strain>
    </source>
</reference>
<comment type="caution">
    <text evidence="1">The sequence shown here is derived from an EMBL/GenBank/DDBJ whole genome shotgun (WGS) entry which is preliminary data.</text>
</comment>
<dbReference type="Gene3D" id="3.40.50.1450">
    <property type="entry name" value="HybD-like"/>
    <property type="match status" value="1"/>
</dbReference>
<protein>
    <recommendedName>
        <fullName evidence="3">Hydrogenase maturation protease</fullName>
    </recommendedName>
</protein>
<dbReference type="AlphaFoldDB" id="A0A0P6XQX0"/>
<sequence>MPSSLASPFFILITMNIPSTIFIGYGNPDRQDDGVAWHILANLAQKLGKPVPTSWEEPFEIGKEYPHLLFQLQLNPEVTETLAQYQIVCFVDAHTGDIPNDIQFGEVSEGYQTSPFTHHMTAEACLKLTNTLYRSEPKAYLLSVRGYSFGFAQNLSPQTAFLSAIAANKAWDWLNNLPPDLTGI</sequence>